<keyword evidence="1" id="KW-1133">Transmembrane helix</keyword>
<feature type="transmembrane region" description="Helical" evidence="1">
    <location>
        <begin position="136"/>
        <end position="165"/>
    </location>
</feature>
<dbReference type="Proteomes" id="UP000182241">
    <property type="component" value="Unassembled WGS sequence"/>
</dbReference>
<protein>
    <recommendedName>
        <fullName evidence="4">CAAX protease self-immunity</fullName>
    </recommendedName>
</protein>
<evidence type="ECO:0008006" key="4">
    <source>
        <dbReference type="Google" id="ProtNLM"/>
    </source>
</evidence>
<dbReference type="AlphaFoldDB" id="A0A1H4SXV0"/>
<feature type="transmembrane region" description="Helical" evidence="1">
    <location>
        <begin position="92"/>
        <end position="115"/>
    </location>
</feature>
<dbReference type="GeneID" id="300998730"/>
<dbReference type="EMBL" id="FNSA01000003">
    <property type="protein sequence ID" value="SEC48918.1"/>
    <property type="molecule type" value="Genomic_DNA"/>
</dbReference>
<accession>A0A1H4SXV0</accession>
<proteinExistence type="predicted"/>
<keyword evidence="3" id="KW-1185">Reference proteome</keyword>
<keyword evidence="1" id="KW-0472">Membrane</keyword>
<evidence type="ECO:0000313" key="3">
    <source>
        <dbReference type="Proteomes" id="UP000182241"/>
    </source>
</evidence>
<dbReference type="RefSeq" id="WP_068525332.1">
    <property type="nucleotide sequence ID" value="NZ_CBDRGN010000001.1"/>
</dbReference>
<gene>
    <name evidence="2" type="ORF">SAMN04489793_2424</name>
</gene>
<evidence type="ECO:0000256" key="1">
    <source>
        <dbReference type="SAM" id="Phobius"/>
    </source>
</evidence>
<sequence>MPTWVSAIIIVVSLLLIAWNLSRAKDARWRRDYRSVLRALRWWMLPGALLTLAVVIGVTQALWQIPALRTGWWNLAGGVGNVYLGQTSNEGIGWRLTALAVPLLLALILPIAAFAEESIFRSGLEDQSWGVRIGRQVVFGFLHCLLAGVPLAAGFAISVAGGYYAAVYLAAYRAEARANPDRVLVGPGPGERWEDWVRQADQAVERGADAQRGAVVTAAAAHLTFNAIILTVVIVAAAIAV</sequence>
<keyword evidence="1" id="KW-0812">Transmembrane</keyword>
<feature type="transmembrane region" description="Helical" evidence="1">
    <location>
        <begin position="219"/>
        <end position="240"/>
    </location>
</feature>
<dbReference type="OrthoDB" id="4722250at2"/>
<name>A0A1H4SXV0_TSUTY</name>
<reference evidence="3" key="1">
    <citation type="submission" date="2016-10" db="EMBL/GenBank/DDBJ databases">
        <authorList>
            <person name="Varghese N."/>
            <person name="Submissions S."/>
        </authorList>
    </citation>
    <scope>NUCLEOTIDE SEQUENCE [LARGE SCALE GENOMIC DNA]</scope>
    <source>
        <strain evidence="3">DSM 44234</strain>
    </source>
</reference>
<organism evidence="2 3">
    <name type="scientific">Tsukamurella tyrosinosolvens</name>
    <dbReference type="NCBI Taxonomy" id="57704"/>
    <lineage>
        <taxon>Bacteria</taxon>
        <taxon>Bacillati</taxon>
        <taxon>Actinomycetota</taxon>
        <taxon>Actinomycetes</taxon>
        <taxon>Mycobacteriales</taxon>
        <taxon>Tsukamurellaceae</taxon>
        <taxon>Tsukamurella</taxon>
    </lineage>
</organism>
<feature type="transmembrane region" description="Helical" evidence="1">
    <location>
        <begin position="42"/>
        <end position="63"/>
    </location>
</feature>
<evidence type="ECO:0000313" key="2">
    <source>
        <dbReference type="EMBL" id="SEC48918.1"/>
    </source>
</evidence>
<feature type="transmembrane region" description="Helical" evidence="1">
    <location>
        <begin position="6"/>
        <end position="22"/>
    </location>
</feature>